<dbReference type="InterPro" id="IPR000943">
    <property type="entry name" value="RNA_pol_sigma70"/>
</dbReference>
<dbReference type="EMBL" id="JAALLH010000001">
    <property type="protein sequence ID" value="NIY65525.1"/>
    <property type="molecule type" value="Genomic_DNA"/>
</dbReference>
<dbReference type="InterPro" id="IPR014833">
    <property type="entry name" value="TnsA_N"/>
</dbReference>
<comment type="caution">
    <text evidence="4">The sequence shown here is derived from an EMBL/GenBank/DDBJ whole genome shotgun (WGS) entry which is preliminary data.</text>
</comment>
<evidence type="ECO:0000256" key="1">
    <source>
        <dbReference type="SAM" id="MobiDB-lite"/>
    </source>
</evidence>
<name>A0A7X6AX98_STRMQ</name>
<gene>
    <name evidence="4" type="ORF">SMALB_3526</name>
</gene>
<dbReference type="InterPro" id="IPR036388">
    <property type="entry name" value="WH-like_DNA-bd_sf"/>
</dbReference>
<reference evidence="4 5" key="1">
    <citation type="submission" date="2020-02" db="EMBL/GenBank/DDBJ databases">
        <title>Streptomyces malaysiensis DSM14702 (JHCC583434, PFL_A843) Genome sequencing and assembly.</title>
        <authorList>
            <person name="Samborskyy M."/>
        </authorList>
    </citation>
    <scope>NUCLEOTIDE SEQUENCE [LARGE SCALE GENOMIC DNA]</scope>
    <source>
        <strain evidence="4 5">DSM 14702</strain>
    </source>
</reference>
<dbReference type="Pfam" id="PF04545">
    <property type="entry name" value="Sigma70_r4"/>
    <property type="match status" value="1"/>
</dbReference>
<dbReference type="SUPFAM" id="SSF88659">
    <property type="entry name" value="Sigma3 and sigma4 domains of RNA polymerase sigma factors"/>
    <property type="match status" value="1"/>
</dbReference>
<dbReference type="Gene3D" id="1.10.10.10">
    <property type="entry name" value="Winged helix-like DNA-binding domain superfamily/Winged helix DNA-binding domain"/>
    <property type="match status" value="1"/>
</dbReference>
<dbReference type="PRINTS" id="PR00046">
    <property type="entry name" value="SIGMA70FCT"/>
</dbReference>
<feature type="region of interest" description="Disordered" evidence="1">
    <location>
        <begin position="446"/>
        <end position="478"/>
    </location>
</feature>
<feature type="domain" description="TnsA endonuclease N-terminal" evidence="3">
    <location>
        <begin position="277"/>
        <end position="346"/>
    </location>
</feature>
<dbReference type="Pfam" id="PF08722">
    <property type="entry name" value="Tn7_TnsA-like_N"/>
    <property type="match status" value="1"/>
</dbReference>
<accession>A0A7X6AX98</accession>
<evidence type="ECO:0000259" key="3">
    <source>
        <dbReference type="Pfam" id="PF08722"/>
    </source>
</evidence>
<dbReference type="InterPro" id="IPR007630">
    <property type="entry name" value="RNA_pol_sigma70_r4"/>
</dbReference>
<dbReference type="AlphaFoldDB" id="A0A7X6AX98"/>
<dbReference type="Proteomes" id="UP000536624">
    <property type="component" value="Unassembled WGS sequence"/>
</dbReference>
<feature type="domain" description="RNA polymerase sigma-70 region 4" evidence="2">
    <location>
        <begin position="65"/>
        <end position="110"/>
    </location>
</feature>
<proteinExistence type="predicted"/>
<sequence length="507" mass="56335">MRQAAAGRLWQDGGRLLLDDWLLECVCPGAVSLTADWTLIAERDPDTVLVLRELLAVAAEEIPGQREREILSRRLGLHEEPAQTQEKVAEALGISRERVRQLQTRAIRSMAHTAAPASHKVRTALAELSCVDRVPPETGPSAAERLLDLADILLPSVAPRQAVPLLARLAGADKVRADNVAAEAATIRLLRHEAARREATRQRRIDRATRRWATLEAEVNWFGTPEPAPPRAELETLREENSDGRDFGVWSCPKLGRDVAYESETELRVVQLLSFAPQIAYYQEQPLAISYEFAGRQRTYYPDLLVATVDGRCILIEVKPVYEMAMAVNVAKYRALEAFCRSRGWGLVATDSKRTRRLLENRSVDPDVEAALTAALDEHGELTWPQVRTAVGPSPLESLNLEALILKRGWAWSIRPYRLRRGTQSNRPSAPPERGAAEIRPLPEDAASAPAATCPTGGITPTPDDIEAARTPAGGWTRDQLAAWGVPWPPPKGWRKKLITQWKTQQR</sequence>
<dbReference type="GO" id="GO:0003700">
    <property type="term" value="F:DNA-binding transcription factor activity"/>
    <property type="evidence" value="ECO:0007669"/>
    <property type="project" value="InterPro"/>
</dbReference>
<evidence type="ECO:0000313" key="4">
    <source>
        <dbReference type="EMBL" id="NIY65525.1"/>
    </source>
</evidence>
<protein>
    <recommendedName>
        <fullName evidence="6">RNA polymerase sigma-70 region 4 domain-containing protein</fullName>
    </recommendedName>
</protein>
<organism evidence="4 5">
    <name type="scientific">Streptomyces malaysiensis</name>
    <dbReference type="NCBI Taxonomy" id="92644"/>
    <lineage>
        <taxon>Bacteria</taxon>
        <taxon>Bacillati</taxon>
        <taxon>Actinomycetota</taxon>
        <taxon>Actinomycetes</taxon>
        <taxon>Kitasatosporales</taxon>
        <taxon>Streptomycetaceae</taxon>
        <taxon>Streptomyces</taxon>
        <taxon>Streptomyces violaceusniger group</taxon>
    </lineage>
</organism>
<dbReference type="InterPro" id="IPR013324">
    <property type="entry name" value="RNA_pol_sigma_r3/r4-like"/>
</dbReference>
<evidence type="ECO:0008006" key="6">
    <source>
        <dbReference type="Google" id="ProtNLM"/>
    </source>
</evidence>
<evidence type="ECO:0000313" key="5">
    <source>
        <dbReference type="Proteomes" id="UP000536624"/>
    </source>
</evidence>
<dbReference type="GO" id="GO:0006352">
    <property type="term" value="P:DNA-templated transcription initiation"/>
    <property type="evidence" value="ECO:0007669"/>
    <property type="project" value="InterPro"/>
</dbReference>
<evidence type="ECO:0000259" key="2">
    <source>
        <dbReference type="Pfam" id="PF04545"/>
    </source>
</evidence>